<dbReference type="EC" id="6.2.1.12" evidence="7"/>
<keyword evidence="4" id="KW-0276">Fatty acid metabolism</keyword>
<sequence length="74" mass="8404">MEGAIRCSTNYVPLSLISFLERSAIVYRDIPSIMYGDIVYTWRQTLERCTRLASALAQLGISRGDVSWEVLAYL</sequence>
<dbReference type="GO" id="GO:0016207">
    <property type="term" value="F:4-coumarate-CoA ligase activity"/>
    <property type="evidence" value="ECO:0007669"/>
    <property type="project" value="UniProtKB-EC"/>
</dbReference>
<dbReference type="GO" id="GO:0005524">
    <property type="term" value="F:ATP binding"/>
    <property type="evidence" value="ECO:0007669"/>
    <property type="project" value="UniProtKB-KW"/>
</dbReference>
<dbReference type="STRING" id="74649.A0A2P6QN33"/>
<name>A0A2P6QN33_ROSCH</name>
<dbReference type="GO" id="GO:0006631">
    <property type="term" value="P:fatty acid metabolic process"/>
    <property type="evidence" value="ECO:0007669"/>
    <property type="project" value="UniProtKB-KW"/>
</dbReference>
<evidence type="ECO:0000256" key="2">
    <source>
        <dbReference type="ARBA" id="ARBA00022598"/>
    </source>
</evidence>
<dbReference type="EMBL" id="PDCK01000043">
    <property type="protein sequence ID" value="PRQ35591.1"/>
    <property type="molecule type" value="Genomic_DNA"/>
</dbReference>
<evidence type="ECO:0000256" key="1">
    <source>
        <dbReference type="ARBA" id="ARBA00006432"/>
    </source>
</evidence>
<reference evidence="7 8" key="1">
    <citation type="journal article" date="2018" name="Nat. Genet.">
        <title>The Rosa genome provides new insights in the design of modern roses.</title>
        <authorList>
            <person name="Bendahmane M."/>
        </authorList>
    </citation>
    <scope>NUCLEOTIDE SEQUENCE [LARGE SCALE GENOMIC DNA]</scope>
    <source>
        <strain evidence="8">cv. Old Blush</strain>
    </source>
</reference>
<protein>
    <submittedName>
        <fullName evidence="7">Putative 4-coumarate--CoA ligase</fullName>
        <ecNumber evidence="7">6.2.1.12</ecNumber>
    </submittedName>
</protein>
<dbReference type="Gramene" id="PRQ35591">
    <property type="protein sequence ID" value="PRQ35591"/>
    <property type="gene ID" value="RchiOBHm_Chr5g0081661"/>
</dbReference>
<keyword evidence="6" id="KW-0443">Lipid metabolism</keyword>
<keyword evidence="3" id="KW-0547">Nucleotide-binding</keyword>
<evidence type="ECO:0000256" key="4">
    <source>
        <dbReference type="ARBA" id="ARBA00022832"/>
    </source>
</evidence>
<evidence type="ECO:0000256" key="6">
    <source>
        <dbReference type="ARBA" id="ARBA00023098"/>
    </source>
</evidence>
<evidence type="ECO:0000313" key="7">
    <source>
        <dbReference type="EMBL" id="PRQ35591.1"/>
    </source>
</evidence>
<dbReference type="Proteomes" id="UP000238479">
    <property type="component" value="Chromosome 5"/>
</dbReference>
<evidence type="ECO:0000256" key="3">
    <source>
        <dbReference type="ARBA" id="ARBA00022741"/>
    </source>
</evidence>
<proteinExistence type="inferred from homology"/>
<dbReference type="OMA" id="WRETHGR"/>
<dbReference type="PANTHER" id="PTHR43859:SF4">
    <property type="entry name" value="BUTANOATE--COA LIGASE AAE1-RELATED"/>
    <property type="match status" value="1"/>
</dbReference>
<organism evidence="7 8">
    <name type="scientific">Rosa chinensis</name>
    <name type="common">China rose</name>
    <dbReference type="NCBI Taxonomy" id="74649"/>
    <lineage>
        <taxon>Eukaryota</taxon>
        <taxon>Viridiplantae</taxon>
        <taxon>Streptophyta</taxon>
        <taxon>Embryophyta</taxon>
        <taxon>Tracheophyta</taxon>
        <taxon>Spermatophyta</taxon>
        <taxon>Magnoliopsida</taxon>
        <taxon>eudicotyledons</taxon>
        <taxon>Gunneridae</taxon>
        <taxon>Pentapetalae</taxon>
        <taxon>rosids</taxon>
        <taxon>fabids</taxon>
        <taxon>Rosales</taxon>
        <taxon>Rosaceae</taxon>
        <taxon>Rosoideae</taxon>
        <taxon>Rosoideae incertae sedis</taxon>
        <taxon>Rosa</taxon>
    </lineage>
</organism>
<dbReference type="SUPFAM" id="SSF56801">
    <property type="entry name" value="Acetyl-CoA synthetase-like"/>
    <property type="match status" value="1"/>
</dbReference>
<gene>
    <name evidence="7" type="ORF">RchiOBHm_Chr5g0081661</name>
</gene>
<keyword evidence="8" id="KW-1185">Reference proteome</keyword>
<dbReference type="AlphaFoldDB" id="A0A2P6QN33"/>
<dbReference type="Gene3D" id="3.40.50.980">
    <property type="match status" value="1"/>
</dbReference>
<comment type="similarity">
    <text evidence="1">Belongs to the ATP-dependent AMP-binding enzyme family.</text>
</comment>
<keyword evidence="5" id="KW-0067">ATP-binding</keyword>
<evidence type="ECO:0000256" key="5">
    <source>
        <dbReference type="ARBA" id="ARBA00022840"/>
    </source>
</evidence>
<dbReference type="PANTHER" id="PTHR43859">
    <property type="entry name" value="ACYL-ACTIVATING ENZYME"/>
    <property type="match status" value="1"/>
</dbReference>
<keyword evidence="2 7" id="KW-0436">Ligase</keyword>
<evidence type="ECO:0000313" key="8">
    <source>
        <dbReference type="Proteomes" id="UP000238479"/>
    </source>
</evidence>
<comment type="caution">
    <text evidence="7">The sequence shown here is derived from an EMBL/GenBank/DDBJ whole genome shotgun (WGS) entry which is preliminary data.</text>
</comment>
<accession>A0A2P6QN33</accession>